<protein>
    <recommendedName>
        <fullName evidence="4">Ubiquitin-like protease family profile domain-containing protein</fullName>
    </recommendedName>
</protein>
<comment type="similarity">
    <text evidence="1">Belongs to the peptidase C48 family.</text>
</comment>
<dbReference type="Gene3D" id="3.40.395.10">
    <property type="entry name" value="Adenoviral Proteinase, Chain A"/>
    <property type="match status" value="1"/>
</dbReference>
<keyword evidence="3" id="KW-0378">Hydrolase</keyword>
<dbReference type="SUPFAM" id="SSF54001">
    <property type="entry name" value="Cysteine proteinases"/>
    <property type="match status" value="1"/>
</dbReference>
<dbReference type="Proteomes" id="UP000015106">
    <property type="component" value="Chromosome 3"/>
</dbReference>
<evidence type="ECO:0000259" key="4">
    <source>
        <dbReference type="Pfam" id="PF02902"/>
    </source>
</evidence>
<dbReference type="GO" id="GO:0008234">
    <property type="term" value="F:cysteine-type peptidase activity"/>
    <property type="evidence" value="ECO:0007669"/>
    <property type="project" value="InterPro"/>
</dbReference>
<dbReference type="AlphaFoldDB" id="A0A8R7PXK1"/>
<accession>A0A8R7PXK1</accession>
<dbReference type="Pfam" id="PF02902">
    <property type="entry name" value="Peptidase_C48"/>
    <property type="match status" value="1"/>
</dbReference>
<name>A0A8R7PXK1_TRIUA</name>
<organism evidence="5 6">
    <name type="scientific">Triticum urartu</name>
    <name type="common">Red wild einkorn</name>
    <name type="synonym">Crithodium urartu</name>
    <dbReference type="NCBI Taxonomy" id="4572"/>
    <lineage>
        <taxon>Eukaryota</taxon>
        <taxon>Viridiplantae</taxon>
        <taxon>Streptophyta</taxon>
        <taxon>Embryophyta</taxon>
        <taxon>Tracheophyta</taxon>
        <taxon>Spermatophyta</taxon>
        <taxon>Magnoliopsida</taxon>
        <taxon>Liliopsida</taxon>
        <taxon>Poales</taxon>
        <taxon>Poaceae</taxon>
        <taxon>BOP clade</taxon>
        <taxon>Pooideae</taxon>
        <taxon>Triticodae</taxon>
        <taxon>Triticeae</taxon>
        <taxon>Triticinae</taxon>
        <taxon>Triticum</taxon>
    </lineage>
</organism>
<dbReference type="EnsemblPlants" id="TuG1812G0300004441.01.T01">
    <property type="protein sequence ID" value="TuG1812G0300004441.01.T01"/>
    <property type="gene ID" value="TuG1812G0300004441.01"/>
</dbReference>
<dbReference type="InterPro" id="IPR003653">
    <property type="entry name" value="Peptidase_C48_C"/>
</dbReference>
<evidence type="ECO:0000313" key="5">
    <source>
        <dbReference type="EnsemblPlants" id="TuG1812G0300004441.01.T01"/>
    </source>
</evidence>
<evidence type="ECO:0000256" key="2">
    <source>
        <dbReference type="ARBA" id="ARBA00022670"/>
    </source>
</evidence>
<dbReference type="Gramene" id="TuG1812G0300004441.01.T01">
    <property type="protein sequence ID" value="TuG1812G0300004441.01.T01"/>
    <property type="gene ID" value="TuG1812G0300004441.01"/>
</dbReference>
<keyword evidence="6" id="KW-1185">Reference proteome</keyword>
<evidence type="ECO:0000256" key="3">
    <source>
        <dbReference type="ARBA" id="ARBA00022801"/>
    </source>
</evidence>
<proteinExistence type="inferred from homology"/>
<dbReference type="InterPro" id="IPR038765">
    <property type="entry name" value="Papain-like_cys_pep_sf"/>
</dbReference>
<evidence type="ECO:0000256" key="1">
    <source>
        <dbReference type="ARBA" id="ARBA00005234"/>
    </source>
</evidence>
<dbReference type="GO" id="GO:0006508">
    <property type="term" value="P:proteolysis"/>
    <property type="evidence" value="ECO:0007669"/>
    <property type="project" value="UniProtKB-KW"/>
</dbReference>
<reference evidence="5" key="3">
    <citation type="submission" date="2022-06" db="UniProtKB">
        <authorList>
            <consortium name="EnsemblPlants"/>
        </authorList>
    </citation>
    <scope>IDENTIFICATION</scope>
</reference>
<reference evidence="6" key="1">
    <citation type="journal article" date="2013" name="Nature">
        <title>Draft genome of the wheat A-genome progenitor Triticum urartu.</title>
        <authorList>
            <person name="Ling H.Q."/>
            <person name="Zhao S."/>
            <person name="Liu D."/>
            <person name="Wang J."/>
            <person name="Sun H."/>
            <person name="Zhang C."/>
            <person name="Fan H."/>
            <person name="Li D."/>
            <person name="Dong L."/>
            <person name="Tao Y."/>
            <person name="Gao C."/>
            <person name="Wu H."/>
            <person name="Li Y."/>
            <person name="Cui Y."/>
            <person name="Guo X."/>
            <person name="Zheng S."/>
            <person name="Wang B."/>
            <person name="Yu K."/>
            <person name="Liang Q."/>
            <person name="Yang W."/>
            <person name="Lou X."/>
            <person name="Chen J."/>
            <person name="Feng M."/>
            <person name="Jian J."/>
            <person name="Zhang X."/>
            <person name="Luo G."/>
            <person name="Jiang Y."/>
            <person name="Liu J."/>
            <person name="Wang Z."/>
            <person name="Sha Y."/>
            <person name="Zhang B."/>
            <person name="Wu H."/>
            <person name="Tang D."/>
            <person name="Shen Q."/>
            <person name="Xue P."/>
            <person name="Zou S."/>
            <person name="Wang X."/>
            <person name="Liu X."/>
            <person name="Wang F."/>
            <person name="Yang Y."/>
            <person name="An X."/>
            <person name="Dong Z."/>
            <person name="Zhang K."/>
            <person name="Zhang X."/>
            <person name="Luo M.C."/>
            <person name="Dvorak J."/>
            <person name="Tong Y."/>
            <person name="Wang J."/>
            <person name="Yang H."/>
            <person name="Li Z."/>
            <person name="Wang D."/>
            <person name="Zhang A."/>
            <person name="Wang J."/>
        </authorList>
    </citation>
    <scope>NUCLEOTIDE SEQUENCE</scope>
    <source>
        <strain evidence="6">cv. G1812</strain>
    </source>
</reference>
<reference evidence="5" key="2">
    <citation type="submission" date="2018-03" db="EMBL/GenBank/DDBJ databases">
        <title>The Triticum urartu genome reveals the dynamic nature of wheat genome evolution.</title>
        <authorList>
            <person name="Ling H."/>
            <person name="Ma B."/>
            <person name="Shi X."/>
            <person name="Liu H."/>
            <person name="Dong L."/>
            <person name="Sun H."/>
            <person name="Cao Y."/>
            <person name="Gao Q."/>
            <person name="Zheng S."/>
            <person name="Li Y."/>
            <person name="Yu Y."/>
            <person name="Du H."/>
            <person name="Qi M."/>
            <person name="Li Y."/>
            <person name="Yu H."/>
            <person name="Cui Y."/>
            <person name="Wang N."/>
            <person name="Chen C."/>
            <person name="Wu H."/>
            <person name="Zhao Y."/>
            <person name="Zhang J."/>
            <person name="Li Y."/>
            <person name="Zhou W."/>
            <person name="Zhang B."/>
            <person name="Hu W."/>
            <person name="Eijk M."/>
            <person name="Tang J."/>
            <person name="Witsenboer H."/>
            <person name="Zhao S."/>
            <person name="Li Z."/>
            <person name="Zhang A."/>
            <person name="Wang D."/>
            <person name="Liang C."/>
        </authorList>
    </citation>
    <scope>NUCLEOTIDE SEQUENCE [LARGE SCALE GENOMIC DNA]</scope>
    <source>
        <strain evidence="5">cv. G1812</strain>
    </source>
</reference>
<sequence length="176" mass="20743">MPNGRLSRNVVVAGIDFIKEKVDIHCDNIIMSPTITRRIWEGDFSHREVRKAFAQHGDSKLTLKKFVMFTMYQELTPDDPVDKCGHYYTVCINLRIQRFDVLDYLHWGDDETLRSHAELFIENLKQTWLRHYEGSKVQINDFPIEYVKTAKKGTTRDCGIYLLEYLAKWEGRKLPT</sequence>
<dbReference type="PANTHER" id="PTHR36479">
    <property type="entry name" value="ULP_PROTEASE DOMAIN-CONTAINING PROTEIN"/>
    <property type="match status" value="1"/>
</dbReference>
<evidence type="ECO:0000313" key="6">
    <source>
        <dbReference type="Proteomes" id="UP000015106"/>
    </source>
</evidence>
<feature type="domain" description="Ubiquitin-like protease family profile" evidence="4">
    <location>
        <begin position="83"/>
        <end position="166"/>
    </location>
</feature>
<dbReference type="PANTHER" id="PTHR36479:SF11">
    <property type="entry name" value="NPH3 DOMAIN-CONTAINING PROTEIN"/>
    <property type="match status" value="1"/>
</dbReference>
<keyword evidence="2" id="KW-0645">Protease</keyword>